<protein>
    <submittedName>
        <fullName evidence="1">DUF1997 domain-containing protein</fullName>
    </submittedName>
</protein>
<name>A0A857DB83_MICAE</name>
<reference evidence="1 2" key="1">
    <citation type="submission" date="2019-12" db="EMBL/GenBank/DDBJ databases">
        <title>Complete genome sequence of Microcystis aeruginosa strain FD4.</title>
        <authorList>
            <person name="Urakawa H."/>
        </authorList>
    </citation>
    <scope>NUCLEOTIDE SEQUENCE [LARGE SCALE GENOMIC DNA]</scope>
    <source>
        <strain evidence="1 2">FD4</strain>
    </source>
</reference>
<dbReference type="InterPro" id="IPR018971">
    <property type="entry name" value="DUF1997"/>
</dbReference>
<proteinExistence type="predicted"/>
<organism evidence="1 2">
    <name type="scientific">Microcystis aeruginosa FD4</name>
    <dbReference type="NCBI Taxonomy" id="2686288"/>
    <lineage>
        <taxon>Bacteria</taxon>
        <taxon>Bacillati</taxon>
        <taxon>Cyanobacteriota</taxon>
        <taxon>Cyanophyceae</taxon>
        <taxon>Oscillatoriophycideae</taxon>
        <taxon>Chroococcales</taxon>
        <taxon>Microcystaceae</taxon>
        <taxon>Microcystis</taxon>
    </lineage>
</organism>
<dbReference type="RefSeq" id="WP_158202380.1">
    <property type="nucleotide sequence ID" value="NZ_CP046973.1"/>
</dbReference>
<accession>A0A857DB83</accession>
<dbReference type="Proteomes" id="UP000438345">
    <property type="component" value="Chromosome"/>
</dbReference>
<dbReference type="AlphaFoldDB" id="A0A857DB83"/>
<evidence type="ECO:0000313" key="2">
    <source>
        <dbReference type="Proteomes" id="UP000438345"/>
    </source>
</evidence>
<evidence type="ECO:0000313" key="1">
    <source>
        <dbReference type="EMBL" id="QGZ92656.1"/>
    </source>
</evidence>
<dbReference type="Pfam" id="PF09366">
    <property type="entry name" value="DUF1997"/>
    <property type="match status" value="1"/>
</dbReference>
<dbReference type="EMBL" id="CP046973">
    <property type="protein sequence ID" value="QGZ92656.1"/>
    <property type="molecule type" value="Genomic_DNA"/>
</dbReference>
<sequence length="241" mass="27471">MYQVYKSCSVPPINSLARESVEVKEDNQFLGFQTHFAGSMDMYSNQETVADYLGAHEGWFCRCAEPMKTLPFGDNGYIITIGKYGAFGYELEPKIAVVLELPVNGVYHTRSVPIPDQPFLGYLVDYQAIMKLEEMPLSSPSQEIEAIFRQQERDIPAVITQVTWELHMDVMVKFPKFVYKIPRPILQKTGDKLLTQIVRQVSPRLTYKVQEDFHSSFNLPLPPASSRLFYRLDSCEGGLLA</sequence>
<gene>
    <name evidence="1" type="ORF">GQR42_04440</name>
</gene>